<evidence type="ECO:0000256" key="1">
    <source>
        <dbReference type="SAM" id="Phobius"/>
    </source>
</evidence>
<dbReference type="Proteomes" id="UP000265801">
    <property type="component" value="Unassembled WGS sequence"/>
</dbReference>
<comment type="caution">
    <text evidence="2">The sequence shown here is derived from an EMBL/GenBank/DDBJ whole genome shotgun (WGS) entry which is preliminary data.</text>
</comment>
<keyword evidence="1" id="KW-0472">Membrane</keyword>
<feature type="transmembrane region" description="Helical" evidence="1">
    <location>
        <begin position="67"/>
        <end position="85"/>
    </location>
</feature>
<sequence>MYLLLVVIVYILFAVIFVDWTRWKDYYPTVQYYLICNLTYNFLFYNHTLWKYKAVTVGWLNHTLIELTFSFFILPVVIMIYLRFLPLAKKKLLVYVIIWIAYFTFLEYLFFKRGLFVYENGWNVVWSLIFNIIMFVMLRLHFKNKLLALIISVPLITVLLLIFHPSLEDMK</sequence>
<organism evidence="2 3">
    <name type="scientific">Bacillus salacetis</name>
    <dbReference type="NCBI Taxonomy" id="2315464"/>
    <lineage>
        <taxon>Bacteria</taxon>
        <taxon>Bacillati</taxon>
        <taxon>Bacillota</taxon>
        <taxon>Bacilli</taxon>
        <taxon>Bacillales</taxon>
        <taxon>Bacillaceae</taxon>
        <taxon>Bacillus</taxon>
    </lineage>
</organism>
<evidence type="ECO:0000313" key="3">
    <source>
        <dbReference type="Proteomes" id="UP000265801"/>
    </source>
</evidence>
<dbReference type="NCBIfam" id="NF041644">
    <property type="entry name" value="CBO0543_fam"/>
    <property type="match status" value="1"/>
</dbReference>
<dbReference type="EMBL" id="QXIR01000016">
    <property type="protein sequence ID" value="RIW32704.1"/>
    <property type="molecule type" value="Genomic_DNA"/>
</dbReference>
<protein>
    <submittedName>
        <fullName evidence="2">Uncharacterized protein</fullName>
    </submittedName>
</protein>
<name>A0A3A1QW66_9BACI</name>
<dbReference type="InterPro" id="IPR048147">
    <property type="entry name" value="CBO0543-like"/>
</dbReference>
<feature type="transmembrane region" description="Helical" evidence="1">
    <location>
        <begin position="92"/>
        <end position="111"/>
    </location>
</feature>
<keyword evidence="1" id="KW-1133">Transmembrane helix</keyword>
<accession>A0A3A1QW66</accession>
<gene>
    <name evidence="2" type="ORF">D3H55_12540</name>
</gene>
<feature type="transmembrane region" description="Helical" evidence="1">
    <location>
        <begin position="147"/>
        <end position="167"/>
    </location>
</feature>
<proteinExistence type="predicted"/>
<reference evidence="2 3" key="1">
    <citation type="submission" date="2018-09" db="EMBL/GenBank/DDBJ databases">
        <title>Bacillus saliacetes sp. nov., isolated from Thai shrimp paste (Ka-pi).</title>
        <authorList>
            <person name="Daroonpunt R."/>
            <person name="Tanasupawat S."/>
            <person name="Yiamsombut S."/>
        </authorList>
    </citation>
    <scope>NUCLEOTIDE SEQUENCE [LARGE SCALE GENOMIC DNA]</scope>
    <source>
        <strain evidence="2 3">SKP7-4</strain>
    </source>
</reference>
<keyword evidence="1" id="KW-0812">Transmembrane</keyword>
<dbReference type="OrthoDB" id="1730091at2"/>
<evidence type="ECO:0000313" key="2">
    <source>
        <dbReference type="EMBL" id="RIW32704.1"/>
    </source>
</evidence>
<dbReference type="AlphaFoldDB" id="A0A3A1QW66"/>
<feature type="transmembrane region" description="Helical" evidence="1">
    <location>
        <begin position="123"/>
        <end position="140"/>
    </location>
</feature>
<keyword evidence="3" id="KW-1185">Reference proteome</keyword>
<feature type="transmembrane region" description="Helical" evidence="1">
    <location>
        <begin position="6"/>
        <end position="23"/>
    </location>
</feature>